<feature type="transmembrane region" description="Helical" evidence="1">
    <location>
        <begin position="50"/>
        <end position="66"/>
    </location>
</feature>
<reference evidence="2 3" key="1">
    <citation type="submission" date="2020-01" db="EMBL/GenBank/DDBJ databases">
        <title>Insect and environment-associated Actinomycetes.</title>
        <authorList>
            <person name="Currrie C."/>
            <person name="Chevrette M."/>
            <person name="Carlson C."/>
            <person name="Stubbendieck R."/>
            <person name="Wendt-Pienkowski E."/>
        </authorList>
    </citation>
    <scope>NUCLEOTIDE SEQUENCE [LARGE SCALE GENOMIC DNA]</scope>
    <source>
        <strain evidence="2 3">SID11342</strain>
    </source>
</reference>
<sequence>MIESAKSVTRLRRKSWRYASWVMFPSLGAGMVLAVINVSSKHGFGEGWKGIPVLLVFYGVIGRIISSEVRLSHDSLTVVNPLRTYTLPRSSPLRALKDDSGTLQVTSEESGTIDAFAFGGSIIDSFVGTVAKVEREIAAWVTAAVPEKSVSVTYEKRWTRCRWPDLSLLLTLLVTTVGLVAGP</sequence>
<organism evidence="2 3">
    <name type="scientific">Streptomyces halstedii</name>
    <dbReference type="NCBI Taxonomy" id="1944"/>
    <lineage>
        <taxon>Bacteria</taxon>
        <taxon>Bacillati</taxon>
        <taxon>Actinomycetota</taxon>
        <taxon>Actinomycetes</taxon>
        <taxon>Kitasatosporales</taxon>
        <taxon>Streptomycetaceae</taxon>
        <taxon>Streptomyces</taxon>
    </lineage>
</organism>
<accession>A0A6N9TZF1</accession>
<comment type="caution">
    <text evidence="2">The sequence shown here is derived from an EMBL/GenBank/DDBJ whole genome shotgun (WGS) entry which is preliminary data.</text>
</comment>
<dbReference type="RefSeq" id="WP_164345110.1">
    <property type="nucleotide sequence ID" value="NZ_JAAGLQ010000297.1"/>
</dbReference>
<evidence type="ECO:0000256" key="1">
    <source>
        <dbReference type="SAM" id="Phobius"/>
    </source>
</evidence>
<keyword evidence="1" id="KW-0472">Membrane</keyword>
<dbReference type="Proteomes" id="UP000471293">
    <property type="component" value="Unassembled WGS sequence"/>
</dbReference>
<dbReference type="EMBL" id="JAAGLQ010000297">
    <property type="protein sequence ID" value="NEA16768.1"/>
    <property type="molecule type" value="Genomic_DNA"/>
</dbReference>
<evidence type="ECO:0008006" key="4">
    <source>
        <dbReference type="Google" id="ProtNLM"/>
    </source>
</evidence>
<gene>
    <name evidence="2" type="ORF">G3I29_14780</name>
</gene>
<feature type="transmembrane region" description="Helical" evidence="1">
    <location>
        <begin position="166"/>
        <end position="182"/>
    </location>
</feature>
<keyword evidence="1" id="KW-0812">Transmembrane</keyword>
<protein>
    <recommendedName>
        <fullName evidence="4">PH domain-containing protein</fullName>
    </recommendedName>
</protein>
<keyword evidence="1" id="KW-1133">Transmembrane helix</keyword>
<proteinExistence type="predicted"/>
<evidence type="ECO:0000313" key="3">
    <source>
        <dbReference type="Proteomes" id="UP000471293"/>
    </source>
</evidence>
<feature type="transmembrane region" description="Helical" evidence="1">
    <location>
        <begin position="21"/>
        <end position="38"/>
    </location>
</feature>
<evidence type="ECO:0000313" key="2">
    <source>
        <dbReference type="EMBL" id="NEA16768.1"/>
    </source>
</evidence>
<name>A0A6N9TZF1_STRHA</name>
<dbReference type="AlphaFoldDB" id="A0A6N9TZF1"/>